<feature type="domain" description="Bromo" evidence="4">
    <location>
        <begin position="29"/>
        <end position="99"/>
    </location>
</feature>
<keyword evidence="1 2" id="KW-0103">Bromodomain</keyword>
<dbReference type="GO" id="GO:0000785">
    <property type="term" value="C:chromatin"/>
    <property type="evidence" value="ECO:0007669"/>
    <property type="project" value="TreeGrafter"/>
</dbReference>
<dbReference type="InterPro" id="IPR036427">
    <property type="entry name" value="Bromodomain-like_sf"/>
</dbReference>
<reference evidence="5" key="2">
    <citation type="submission" date="2021-08" db="EMBL/GenBank/DDBJ databases">
        <authorList>
            <person name="Gostincar C."/>
            <person name="Sun X."/>
            <person name="Song Z."/>
            <person name="Gunde-Cimerman N."/>
        </authorList>
    </citation>
    <scope>NUCLEOTIDE SEQUENCE</scope>
    <source>
        <strain evidence="5">EXF-9911</strain>
    </source>
</reference>
<organism evidence="5 6">
    <name type="scientific">Aureobasidium melanogenum</name>
    <name type="common">Aureobasidium pullulans var. melanogenum</name>
    <dbReference type="NCBI Taxonomy" id="46634"/>
    <lineage>
        <taxon>Eukaryota</taxon>
        <taxon>Fungi</taxon>
        <taxon>Dikarya</taxon>
        <taxon>Ascomycota</taxon>
        <taxon>Pezizomycotina</taxon>
        <taxon>Dothideomycetes</taxon>
        <taxon>Dothideomycetidae</taxon>
        <taxon>Dothideales</taxon>
        <taxon>Saccotheciaceae</taxon>
        <taxon>Aureobasidium</taxon>
    </lineage>
</organism>
<feature type="compositionally biased region" description="Polar residues" evidence="3">
    <location>
        <begin position="206"/>
        <end position="221"/>
    </location>
</feature>
<dbReference type="PROSITE" id="PS00633">
    <property type="entry name" value="BROMODOMAIN_1"/>
    <property type="match status" value="1"/>
</dbReference>
<evidence type="ECO:0000256" key="3">
    <source>
        <dbReference type="SAM" id="MobiDB-lite"/>
    </source>
</evidence>
<dbReference type="SUPFAM" id="SSF47370">
    <property type="entry name" value="Bromodomain"/>
    <property type="match status" value="1"/>
</dbReference>
<evidence type="ECO:0000259" key="4">
    <source>
        <dbReference type="PROSITE" id="PS50014"/>
    </source>
</evidence>
<evidence type="ECO:0000256" key="1">
    <source>
        <dbReference type="ARBA" id="ARBA00023117"/>
    </source>
</evidence>
<evidence type="ECO:0000313" key="5">
    <source>
        <dbReference type="EMBL" id="KAG9686177.1"/>
    </source>
</evidence>
<sequence length="401" mass="44734">MASKHAITSMSHADFLFCEHVLEEFKRFKHRKYVTTFKEPVDIVVVPTYLNVIRQPMDLSTIAYKFGRDIYDSAASFKADFELMFDNCDRFNAGHPPSAVYEHGQKFREEFKQVWLDQHNWLKRVHPEVFIQAATAEQEGDMDEPLAKRRRQSSRLINSTESSPTLPSPYTAASVVRTATSTPATPASGPLKGRAFKSITIKPPSSRAQSVSSTADQNTAVQPGATKTAEILVTEPVEPKITAPDAAETDTNSHNGNSPANPDLSKKRKLNLRARSQPSNNPWDEFQGRLRTMVTEEATNLLNNPTIKPPGTDTNNLAKTMWESIAANDNDPAAAEAGKASFGAWVELAVEELSEVAIRDVANQVENETKKALIVVMDRHFVYLRNKLERCHEELKARLEG</sequence>
<dbReference type="InterPro" id="IPR018359">
    <property type="entry name" value="Bromodomain_CS"/>
</dbReference>
<dbReference type="AlphaFoldDB" id="A0A9P8J5H8"/>
<dbReference type="OrthoDB" id="784962at2759"/>
<dbReference type="PROSITE" id="PS50014">
    <property type="entry name" value="BROMODOMAIN_2"/>
    <property type="match status" value="1"/>
</dbReference>
<feature type="region of interest" description="Disordered" evidence="3">
    <location>
        <begin position="135"/>
        <end position="171"/>
    </location>
</feature>
<evidence type="ECO:0000256" key="2">
    <source>
        <dbReference type="PROSITE-ProRule" id="PRU00035"/>
    </source>
</evidence>
<dbReference type="CDD" id="cd04369">
    <property type="entry name" value="Bromodomain"/>
    <property type="match status" value="1"/>
</dbReference>
<feature type="compositionally biased region" description="Polar residues" evidence="3">
    <location>
        <begin position="249"/>
        <end position="260"/>
    </location>
</feature>
<reference evidence="5" key="1">
    <citation type="journal article" date="2021" name="J Fungi (Basel)">
        <title>Virulence traits and population genomics of the black yeast Aureobasidium melanogenum.</title>
        <authorList>
            <person name="Cernosa A."/>
            <person name="Sun X."/>
            <person name="Gostincar C."/>
            <person name="Fang C."/>
            <person name="Gunde-Cimerman N."/>
            <person name="Song Z."/>
        </authorList>
    </citation>
    <scope>NUCLEOTIDE SEQUENCE</scope>
    <source>
        <strain evidence="5">EXF-9911</strain>
    </source>
</reference>
<proteinExistence type="predicted"/>
<comment type="caution">
    <text evidence="5">The sequence shown here is derived from an EMBL/GenBank/DDBJ whole genome shotgun (WGS) entry which is preliminary data.</text>
</comment>
<dbReference type="InterPro" id="IPR050935">
    <property type="entry name" value="Bromo_chromatin_reader"/>
</dbReference>
<dbReference type="EMBL" id="JAHFXF010000528">
    <property type="protein sequence ID" value="KAG9686177.1"/>
    <property type="molecule type" value="Genomic_DNA"/>
</dbReference>
<feature type="non-terminal residue" evidence="5">
    <location>
        <position position="401"/>
    </location>
</feature>
<dbReference type="GO" id="GO:0006355">
    <property type="term" value="P:regulation of DNA-templated transcription"/>
    <property type="evidence" value="ECO:0007669"/>
    <property type="project" value="TreeGrafter"/>
</dbReference>
<feature type="region of interest" description="Disordered" evidence="3">
    <location>
        <begin position="203"/>
        <end position="266"/>
    </location>
</feature>
<dbReference type="SMART" id="SM00297">
    <property type="entry name" value="BROMO"/>
    <property type="match status" value="1"/>
</dbReference>
<dbReference type="Pfam" id="PF00439">
    <property type="entry name" value="Bromodomain"/>
    <property type="match status" value="1"/>
</dbReference>
<dbReference type="Proteomes" id="UP000779574">
    <property type="component" value="Unassembled WGS sequence"/>
</dbReference>
<protein>
    <recommendedName>
        <fullName evidence="4">Bromo domain-containing protein</fullName>
    </recommendedName>
</protein>
<dbReference type="Gene3D" id="1.20.920.10">
    <property type="entry name" value="Bromodomain-like"/>
    <property type="match status" value="1"/>
</dbReference>
<dbReference type="PRINTS" id="PR00503">
    <property type="entry name" value="BROMODOMAIN"/>
</dbReference>
<dbReference type="PANTHER" id="PTHR22880">
    <property type="entry name" value="FALZ-RELATED BROMODOMAIN-CONTAINING PROTEINS"/>
    <property type="match status" value="1"/>
</dbReference>
<dbReference type="GO" id="GO:0005634">
    <property type="term" value="C:nucleus"/>
    <property type="evidence" value="ECO:0007669"/>
    <property type="project" value="TreeGrafter"/>
</dbReference>
<accession>A0A9P8J5H8</accession>
<gene>
    <name evidence="5" type="ORF">KCU76_g11194</name>
</gene>
<feature type="compositionally biased region" description="Polar residues" evidence="3">
    <location>
        <begin position="154"/>
        <end position="165"/>
    </location>
</feature>
<dbReference type="GO" id="GO:0006338">
    <property type="term" value="P:chromatin remodeling"/>
    <property type="evidence" value="ECO:0007669"/>
    <property type="project" value="TreeGrafter"/>
</dbReference>
<dbReference type="InterPro" id="IPR001487">
    <property type="entry name" value="Bromodomain"/>
</dbReference>
<name>A0A9P8J5H8_AURME</name>
<dbReference type="PANTHER" id="PTHR22880:SF225">
    <property type="entry name" value="BROMODOMAIN-CONTAINING PROTEIN BET-1-RELATED"/>
    <property type="match status" value="1"/>
</dbReference>
<evidence type="ECO:0000313" key="6">
    <source>
        <dbReference type="Proteomes" id="UP000779574"/>
    </source>
</evidence>